<accession>A0A8S1URI3</accession>
<reference evidence="1" key="1">
    <citation type="submission" date="2021-01" db="EMBL/GenBank/DDBJ databases">
        <authorList>
            <consortium name="Genoscope - CEA"/>
            <person name="William W."/>
        </authorList>
    </citation>
    <scope>NUCLEOTIDE SEQUENCE</scope>
</reference>
<proteinExistence type="predicted"/>
<dbReference type="EMBL" id="CAJJDO010000046">
    <property type="protein sequence ID" value="CAD8167195.1"/>
    <property type="molecule type" value="Genomic_DNA"/>
</dbReference>
<name>A0A8S1URI3_9CILI</name>
<dbReference type="Proteomes" id="UP000689195">
    <property type="component" value="Unassembled WGS sequence"/>
</dbReference>
<gene>
    <name evidence="1" type="ORF">PPENT_87.1.T0460278</name>
</gene>
<comment type="caution">
    <text evidence="1">The sequence shown here is derived from an EMBL/GenBank/DDBJ whole genome shotgun (WGS) entry which is preliminary data.</text>
</comment>
<evidence type="ECO:0000313" key="2">
    <source>
        <dbReference type="Proteomes" id="UP000689195"/>
    </source>
</evidence>
<evidence type="ECO:0000313" key="1">
    <source>
        <dbReference type="EMBL" id="CAD8167195.1"/>
    </source>
</evidence>
<organism evidence="1 2">
    <name type="scientific">Paramecium pentaurelia</name>
    <dbReference type="NCBI Taxonomy" id="43138"/>
    <lineage>
        <taxon>Eukaryota</taxon>
        <taxon>Sar</taxon>
        <taxon>Alveolata</taxon>
        <taxon>Ciliophora</taxon>
        <taxon>Intramacronucleata</taxon>
        <taxon>Oligohymenophorea</taxon>
        <taxon>Peniculida</taxon>
        <taxon>Parameciidae</taxon>
        <taxon>Paramecium</taxon>
    </lineage>
</organism>
<dbReference type="AlphaFoldDB" id="A0A8S1URI3"/>
<sequence length="361" mass="43068">MMSQLGSPERLPSLTPRVVDSILQHLGASTDHDNRVYQKERKRVRFEDSQIGLLLQTPLRPVPQGKMYIYLIARFFFNSKLCVIKIKIIKVDALFKLIRNINCNGYDKLFDWCNLVYYFMICQQDSLLIISLQGEQEGNYNKILNQSILYSSLLSQSTKSLFQQSLFIDLSEQHNHISLKKDQDLNKMDMKSCNKVSLSQSISKLYQSYEIVQVKPPYQFDRTQLMNYQPNKLQKTQKQLELQCRAKIFRIISMNQDLLNENYYFIQNKIKQEIFIQQLFSMKFNISNRLRPQTAYSMQLQANVRQIFIEWFLTHQQIVRQKCCLLFIMPRPMYMKWVVYIRKIKLIKRDNYQIIVSTRLL</sequence>
<keyword evidence="2" id="KW-1185">Reference proteome</keyword>
<protein>
    <submittedName>
        <fullName evidence="1">Uncharacterized protein</fullName>
    </submittedName>
</protein>